<keyword evidence="12" id="KW-1185">Reference proteome</keyword>
<feature type="domain" description="EGF-like" evidence="9 10">
    <location>
        <begin position="517"/>
        <end position="528"/>
    </location>
</feature>
<evidence type="ECO:0000256" key="7">
    <source>
        <dbReference type="ARBA" id="ARBA00023237"/>
    </source>
</evidence>
<comment type="caution">
    <text evidence="11">The sequence shown here is derived from an EMBL/GenBank/DDBJ whole genome shotgun (WGS) entry which is preliminary data.</text>
</comment>
<gene>
    <name evidence="11" type="ORF">BCR36DRAFT_364317</name>
</gene>
<keyword evidence="8" id="KW-1133">Transmembrane helix</keyword>
<evidence type="ECO:0000313" key="12">
    <source>
        <dbReference type="Proteomes" id="UP000193719"/>
    </source>
</evidence>
<keyword evidence="7" id="KW-0998">Cell outer membrane</keyword>
<evidence type="ECO:0000256" key="8">
    <source>
        <dbReference type="SAM" id="Phobius"/>
    </source>
</evidence>
<keyword evidence="6 8" id="KW-0472">Membrane</keyword>
<feature type="transmembrane region" description="Helical" evidence="8">
    <location>
        <begin position="575"/>
        <end position="595"/>
    </location>
</feature>
<keyword evidence="8" id="KW-0812">Transmembrane</keyword>
<evidence type="ECO:0000256" key="6">
    <source>
        <dbReference type="ARBA" id="ARBA00023136"/>
    </source>
</evidence>
<feature type="transmembrane region" description="Helical" evidence="8">
    <location>
        <begin position="542"/>
        <end position="563"/>
    </location>
</feature>
<feature type="transmembrane region" description="Helical" evidence="8">
    <location>
        <begin position="607"/>
        <end position="629"/>
    </location>
</feature>
<reference evidence="11 12" key="1">
    <citation type="submission" date="2016-08" db="EMBL/GenBank/DDBJ databases">
        <title>Genomes of anaerobic fungi encode conserved fungal cellulosomes for biomass hydrolysis.</title>
        <authorList>
            <consortium name="DOE Joint Genome Institute"/>
            <person name="Haitjema C.H."/>
            <person name="Gilmore S.P."/>
            <person name="Henske J.K."/>
            <person name="Solomon K.V."/>
            <person name="De Groot R."/>
            <person name="Kuo A."/>
            <person name="Mondo S.J."/>
            <person name="Salamov A.A."/>
            <person name="Labutti K."/>
            <person name="Zhao Z."/>
            <person name="Chiniquy J."/>
            <person name="Barry K."/>
            <person name="Brewer H.M."/>
            <person name="Purvine S.O."/>
            <person name="Wright A.T."/>
            <person name="Boxma B."/>
            <person name="Van Alen T."/>
            <person name="Hackstein J.H."/>
            <person name="Baker S.E."/>
            <person name="Grigoriev I.V."/>
            <person name="O'Malley M.A."/>
        </authorList>
    </citation>
    <scope>NUCLEOTIDE SEQUENCE [LARGE SCALE GENOMIC DNA]</scope>
    <source>
        <strain evidence="12">finn</strain>
    </source>
</reference>
<dbReference type="EMBL" id="MCFH01000089">
    <property type="protein sequence ID" value="ORX41391.1"/>
    <property type="molecule type" value="Genomic_DNA"/>
</dbReference>
<proteinExistence type="predicted"/>
<dbReference type="PANTHER" id="PTHR11319">
    <property type="entry name" value="G PROTEIN-COUPLED RECEPTOR-RELATED"/>
    <property type="match status" value="1"/>
</dbReference>
<name>A0A1Y1UTQ0_9FUNG</name>
<dbReference type="InterPro" id="IPR011050">
    <property type="entry name" value="Pectin_lyase_fold/virulence"/>
</dbReference>
<dbReference type="InterPro" id="IPR000742">
    <property type="entry name" value="EGF"/>
</dbReference>
<evidence type="ECO:0000256" key="5">
    <source>
        <dbReference type="ARBA" id="ARBA00022729"/>
    </source>
</evidence>
<dbReference type="NCBIfam" id="TIGR01376">
    <property type="entry name" value="POMP_repeat"/>
    <property type="match status" value="1"/>
</dbReference>
<evidence type="ECO:0000259" key="10">
    <source>
        <dbReference type="PROSITE" id="PS01186"/>
    </source>
</evidence>
<dbReference type="Proteomes" id="UP000193719">
    <property type="component" value="Unassembled WGS sequence"/>
</dbReference>
<evidence type="ECO:0000259" key="9">
    <source>
        <dbReference type="PROSITE" id="PS00022"/>
    </source>
</evidence>
<reference evidence="11 12" key="2">
    <citation type="submission" date="2016-08" db="EMBL/GenBank/DDBJ databases">
        <title>Pervasive Adenine N6-methylation of Active Genes in Fungi.</title>
        <authorList>
            <consortium name="DOE Joint Genome Institute"/>
            <person name="Mondo S.J."/>
            <person name="Dannebaum R.O."/>
            <person name="Kuo R.C."/>
            <person name="Labutti K."/>
            <person name="Haridas S."/>
            <person name="Kuo A."/>
            <person name="Salamov A."/>
            <person name="Ahrendt S.R."/>
            <person name="Lipzen A."/>
            <person name="Sullivan W."/>
            <person name="Andreopoulos W.B."/>
            <person name="Clum A."/>
            <person name="Lindquist E."/>
            <person name="Daum C."/>
            <person name="Ramamoorthy G.K."/>
            <person name="Gryganskyi A."/>
            <person name="Culley D."/>
            <person name="Magnuson J.K."/>
            <person name="James T.Y."/>
            <person name="O'Malley M.A."/>
            <person name="Stajich J.E."/>
            <person name="Spatafora J.W."/>
            <person name="Visel A."/>
            <person name="Grigoriev I.V."/>
        </authorList>
    </citation>
    <scope>NUCLEOTIDE SEQUENCE [LARGE SCALE GENOMIC DNA]</scope>
    <source>
        <strain evidence="12">finn</strain>
    </source>
</reference>
<sequence>MTIFKDTTSTYSISDSIFKNISSKISIPVISDGKYSIFTFSNTEFRNIRTINELFNEESSYTFNNVSFKNITTNSKFLMHFSNHDVIINQMDAENVSCIGDSGNSFFIAYDTDIIKYNKLLIDGITIKNVNSNGSIIKIEGRNSIFSIKNSTIINNSSYGPIINITSDNSTNLISNIEFNNNYNINRYSCGNIHFSNDLNITITNSTFNNNQLKSNGGVICMDNIYNMELNLISNHFIENKAKNGGALYLKNNDHIDLHNNRSITIENNIFEKNQADDFGGAIYSEYNNLYLATTKNNKINYNEAGIMGGGIYSPNFIEKNLFNIEHFTFKNNKMGDYTTKPAYAILTNKNNFDEPIQITTGDRIHLTFILKDEFNNVIKDETKYYSTITLRVILEKKYKNDKVETHNELDYNLIGNMGTFSNGVCDLNTFLIYAKPNIYIMKFIVENYNSEIKFNINNIEIQVNDCNQNQIKKLNRKEIPYCEDPKCRDSCPVGIYAKCIKSDNITLENDIKNNICSCYTGYTGENCENKIFINYSFLNKVIIGITTFIILIVIVVNIFLWVNRNQSIVKDFGFLIIILISLSLILFSVSYLFSTYTSYKTCSLKFFFKHFGISILLYVFVITLMLNFKLGIRKNLNNIKNFESAEASFEKSYNKTYRIDNGNIKKINIKDIINTAVNDSSSSNKGIDISRNMIKNYNDYGDICYFTTQETDMYEGMLKKIKEINMLYLKALLLLLFYVVILMGMIFIKRQKDENDINFIKNSNGEWIYKCKLDKMDVLLDFMELLIFIFTFTKSNQLNFYNGIFRYTIYIFYSTEIGLSFGPLVNVK</sequence>
<keyword evidence="4" id="KW-0964">Secreted</keyword>
<keyword evidence="5" id="KW-0732">Signal</keyword>
<dbReference type="GO" id="GO:0005576">
    <property type="term" value="C:extracellular region"/>
    <property type="evidence" value="ECO:0007669"/>
    <property type="project" value="UniProtKB-SubCell"/>
</dbReference>
<evidence type="ECO:0000256" key="3">
    <source>
        <dbReference type="ARBA" id="ARBA00004613"/>
    </source>
</evidence>
<feature type="transmembrane region" description="Helical" evidence="8">
    <location>
        <begin position="728"/>
        <end position="749"/>
    </location>
</feature>
<dbReference type="PROSITE" id="PS00022">
    <property type="entry name" value="EGF_1"/>
    <property type="match status" value="1"/>
</dbReference>
<evidence type="ECO:0000256" key="2">
    <source>
        <dbReference type="ARBA" id="ARBA00004442"/>
    </source>
</evidence>
<dbReference type="AlphaFoldDB" id="A0A1Y1UTQ0"/>
<dbReference type="PANTHER" id="PTHR11319:SF35">
    <property type="entry name" value="OUTER MEMBRANE PROTEIN PMPC-RELATED"/>
    <property type="match status" value="1"/>
</dbReference>
<evidence type="ECO:0000256" key="4">
    <source>
        <dbReference type="ARBA" id="ARBA00022525"/>
    </source>
</evidence>
<comment type="subcellular location">
    <subcellularLocation>
        <location evidence="1">Cell envelope</location>
    </subcellularLocation>
    <subcellularLocation>
        <location evidence="2">Cell outer membrane</location>
    </subcellularLocation>
    <subcellularLocation>
        <location evidence="3">Secreted</location>
    </subcellularLocation>
</comment>
<protein>
    <recommendedName>
        <fullName evidence="9 10">EGF-like domain-containing protein</fullName>
    </recommendedName>
</protein>
<dbReference type="OrthoDB" id="2116838at2759"/>
<evidence type="ECO:0000256" key="1">
    <source>
        <dbReference type="ARBA" id="ARBA00004196"/>
    </source>
</evidence>
<organism evidence="11 12">
    <name type="scientific">Piromyces finnis</name>
    <dbReference type="NCBI Taxonomy" id="1754191"/>
    <lineage>
        <taxon>Eukaryota</taxon>
        <taxon>Fungi</taxon>
        <taxon>Fungi incertae sedis</taxon>
        <taxon>Chytridiomycota</taxon>
        <taxon>Chytridiomycota incertae sedis</taxon>
        <taxon>Neocallimastigomycetes</taxon>
        <taxon>Neocallimastigales</taxon>
        <taxon>Neocallimastigaceae</taxon>
        <taxon>Piromyces</taxon>
    </lineage>
</organism>
<accession>A0A1Y1UTQ0</accession>
<dbReference type="PROSITE" id="PS01186">
    <property type="entry name" value="EGF_2"/>
    <property type="match status" value="1"/>
</dbReference>
<dbReference type="SUPFAM" id="SSF51126">
    <property type="entry name" value="Pectin lyase-like"/>
    <property type="match status" value="1"/>
</dbReference>
<dbReference type="InterPro" id="IPR003368">
    <property type="entry name" value="POMP_repeat"/>
</dbReference>
<evidence type="ECO:0000313" key="11">
    <source>
        <dbReference type="EMBL" id="ORX41391.1"/>
    </source>
</evidence>